<dbReference type="Pfam" id="PF13181">
    <property type="entry name" value="TPR_8"/>
    <property type="match status" value="1"/>
</dbReference>
<evidence type="ECO:0000313" key="6">
    <source>
        <dbReference type="Proteomes" id="UP000660262"/>
    </source>
</evidence>
<organism evidence="5 6">
    <name type="scientific">Pycnococcus provasolii</name>
    <dbReference type="NCBI Taxonomy" id="41880"/>
    <lineage>
        <taxon>Eukaryota</taxon>
        <taxon>Viridiplantae</taxon>
        <taxon>Chlorophyta</taxon>
        <taxon>Pseudoscourfieldiophyceae</taxon>
        <taxon>Pseudoscourfieldiales</taxon>
        <taxon>Pycnococcaceae</taxon>
        <taxon>Pycnococcus</taxon>
    </lineage>
</organism>
<keyword evidence="5" id="KW-0808">Transferase</keyword>
<evidence type="ECO:0000256" key="4">
    <source>
        <dbReference type="SAM" id="MobiDB-lite"/>
    </source>
</evidence>
<dbReference type="InterPro" id="IPR011990">
    <property type="entry name" value="TPR-like_helical_dom_sf"/>
</dbReference>
<dbReference type="Proteomes" id="UP000660262">
    <property type="component" value="Unassembled WGS sequence"/>
</dbReference>
<dbReference type="Gene3D" id="1.25.40.1010">
    <property type="match status" value="1"/>
</dbReference>
<feature type="compositionally biased region" description="Basic and acidic residues" evidence="4">
    <location>
        <begin position="688"/>
        <end position="703"/>
    </location>
</feature>
<evidence type="ECO:0000256" key="3">
    <source>
        <dbReference type="PROSITE-ProRule" id="PRU00339"/>
    </source>
</evidence>
<dbReference type="PIRSF" id="PIRSF000422">
    <property type="entry name" value="N-terminal-AcTrfase-A_aux_su"/>
    <property type="match status" value="1"/>
</dbReference>
<evidence type="ECO:0000256" key="2">
    <source>
        <dbReference type="ARBA" id="ARBA00022803"/>
    </source>
</evidence>
<dbReference type="OrthoDB" id="10263032at2759"/>
<comment type="caution">
    <text evidence="5">The sequence shown here is derived from an EMBL/GenBank/DDBJ whole genome shotgun (WGS) entry which is preliminary data.</text>
</comment>
<dbReference type="AlphaFoldDB" id="A0A830HB08"/>
<dbReference type="SUPFAM" id="SSF48452">
    <property type="entry name" value="TPR-like"/>
    <property type="match status" value="2"/>
</dbReference>
<feature type="region of interest" description="Disordered" evidence="4">
    <location>
        <begin position="682"/>
        <end position="724"/>
    </location>
</feature>
<sequence length="966" mass="106454">MSDSLLLPPKEAGSFKQIVRCYEMKQYKKGLKTADGILKKFPNHGETLAMKGLIINASSDNLAGGGGGGGAASSLASVEAKKAEAYDLVRLGLKHDLKSHVCWHVYGLLYRSDRNYNQAIKCYLNALRQDPENTNILRDLSMLQIQMRDIKGYAETRQKLFGIRTNSRFNWISFAIGQHLNGNHEMAVEVLNAYHTTLDTSGPNGGPKFSSDLEKYEHGELLLYRAMVLEEGNLFDEALAHLDTCEPLAVDHVGLKEQRARLLLKAGRNAEAEEMYQILVEFQPESHSYHDGLRASMGLPPSTRPDANGGAATSSTPEQIERMTALYAELRDEHPKCSAVQRIPLDFLPVGTQFKTRLLAYVRRRLTRGIPSLFSDLKGLYVHAAKAAVIEALFLEIEESLKKSELFPEASADDMREAPSTLLWTYIYLAQHFDRMNDTPRALAYADAALKHTPTVIDLYLVKAKILKHAGDPVSSALLADMARSMDLADRYLNTICVKKLLRAGHQKQAENTIMLFTRGTGPDDSKHKTAEELSRATQRNLYDMQCSWYEIECGACHERQGELGKALKKYVAVTKHYADITEDQFDFHTYCVRKMTLRSYVEMLRMEDRLHREKAYRRGASGAIRVYVKLHDKKPSGAGGAGVLGAVVRPHARAADIAGRNADGAPLDPDDPNLTPAERKRIKQKLRKAEAKAASKEEKAASKDGTPSTKDDDPDGAQLASTDNPLGEATKIVSMLQQHAPSHVETHLLAFEVYMRSGKAILALQAAKQAVRLSPESPATHRNVCAMFVACERLFAQWDAEKPAEGEKPAVAAARAAQRGTVREVYALERDEMLPKGTGMLDRLEAYNASYLEAHGTLSLAQRSAAGEVLHRMHTPTDWGAAPLTGASRSDSARARGVELMCSADASSSLADRLDALDTLRGVLGTADAHVSSFLSASLQAFPYARCFGGSYELPEEQRPSSTDA</sequence>
<dbReference type="SMART" id="SM00028">
    <property type="entry name" value="TPR"/>
    <property type="match status" value="6"/>
</dbReference>
<reference evidence="5" key="1">
    <citation type="submission" date="2020-10" db="EMBL/GenBank/DDBJ databases">
        <title>Unveiling of a novel bifunctional photoreceptor, Dualchrome1, isolated from a cosmopolitan green alga.</title>
        <authorList>
            <person name="Suzuki S."/>
            <person name="Kawachi M."/>
        </authorList>
    </citation>
    <scope>NUCLEOTIDE SEQUENCE</scope>
    <source>
        <strain evidence="5">NIES 2893</strain>
    </source>
</reference>
<gene>
    <name evidence="5" type="ORF">PPROV_000258600</name>
</gene>
<protein>
    <submittedName>
        <fullName evidence="5">N-alpha-acetyltransferase 16, NatA auxiliary subunit</fullName>
    </submittedName>
</protein>
<dbReference type="PROSITE" id="PS50005">
    <property type="entry name" value="TPR"/>
    <property type="match status" value="1"/>
</dbReference>
<dbReference type="GO" id="GO:0005737">
    <property type="term" value="C:cytoplasm"/>
    <property type="evidence" value="ECO:0007669"/>
    <property type="project" value="TreeGrafter"/>
</dbReference>
<dbReference type="InterPro" id="IPR019734">
    <property type="entry name" value="TPR_rpt"/>
</dbReference>
<dbReference type="PANTHER" id="PTHR22767">
    <property type="entry name" value="N-TERMINAL ACETYLTRANSFERASE-RELATED"/>
    <property type="match status" value="1"/>
</dbReference>
<dbReference type="EMBL" id="BNJQ01000006">
    <property type="protein sequence ID" value="GHP03832.1"/>
    <property type="molecule type" value="Genomic_DNA"/>
</dbReference>
<proteinExistence type="predicted"/>
<keyword evidence="2 3" id="KW-0802">TPR repeat</keyword>
<dbReference type="GO" id="GO:0016740">
    <property type="term" value="F:transferase activity"/>
    <property type="evidence" value="ECO:0007669"/>
    <property type="project" value="UniProtKB-KW"/>
</dbReference>
<dbReference type="PANTHER" id="PTHR22767:SF2">
    <property type="entry name" value="N(ALPHA)-ACETYLTRANSFERASE 15_16, ISOFORM A"/>
    <property type="match status" value="1"/>
</dbReference>
<feature type="region of interest" description="Disordered" evidence="4">
    <location>
        <begin position="296"/>
        <end position="316"/>
    </location>
</feature>
<dbReference type="Pfam" id="PF12569">
    <property type="entry name" value="NatA_aux_su"/>
    <property type="match status" value="1"/>
</dbReference>
<evidence type="ECO:0000313" key="5">
    <source>
        <dbReference type="EMBL" id="GHP03832.1"/>
    </source>
</evidence>
<dbReference type="InterPro" id="IPR021183">
    <property type="entry name" value="NatA_aux_su"/>
</dbReference>
<feature type="repeat" description="TPR" evidence="3">
    <location>
        <begin position="100"/>
        <end position="133"/>
    </location>
</feature>
<keyword evidence="1" id="KW-0677">Repeat</keyword>
<keyword evidence="6" id="KW-1185">Reference proteome</keyword>
<dbReference type="Gene3D" id="1.25.40.1040">
    <property type="match status" value="1"/>
</dbReference>
<name>A0A830HB08_9CHLO</name>
<accession>A0A830HB08</accession>
<evidence type="ECO:0000256" key="1">
    <source>
        <dbReference type="ARBA" id="ARBA00022737"/>
    </source>
</evidence>